<keyword evidence="1" id="KW-0732">Signal</keyword>
<dbReference type="HOGENOM" id="CLU_012431_2_4_12"/>
<feature type="signal peptide" evidence="1">
    <location>
        <begin position="1"/>
        <end position="25"/>
    </location>
</feature>
<dbReference type="InterPro" id="IPR005532">
    <property type="entry name" value="SUMF_dom"/>
</dbReference>
<sequence length="276" mass="31271">MKRPIRLLSLFVFISLSLGSARIGAQSIQADILLDFVKIEGGFFFMGSPAREVSRQKDEAQHQVMVGAFYMAKNEVTQREYEQIMRTNPSQFSGASLPVEQVSWFDAVSYCNARSIIEGLTPAYVIREVEILWDHNANGYRLPTEAEWEYACRAGGTTVFHSGNNITAFQANFDGNYPYNKSAKSRYRARTTTVRSYAPNAWGLYDMHGNVYEWCWDQYKPYENTSALDGSLKNPAVIRGGSWTSEARFLRSANRVAMDHTAKTNYIGFRVVRSAL</sequence>
<evidence type="ECO:0000313" key="4">
    <source>
        <dbReference type="Proteomes" id="UP000009223"/>
    </source>
</evidence>
<dbReference type="RefSeq" id="WP_015706350.1">
    <property type="nucleotide sequence ID" value="NC_015578.1"/>
</dbReference>
<feature type="chain" id="PRO_5003336158" evidence="1">
    <location>
        <begin position="26"/>
        <end position="276"/>
    </location>
</feature>
<keyword evidence="3" id="KW-0808">Transferase</keyword>
<dbReference type="PANTHER" id="PTHR23150:SF19">
    <property type="entry name" value="FORMYLGLYCINE-GENERATING ENZYME"/>
    <property type="match status" value="1"/>
</dbReference>
<gene>
    <name evidence="3" type="ordered locus">TREPR_0121</name>
</gene>
<proteinExistence type="predicted"/>
<organism evidence="3 4">
    <name type="scientific">Treponema primitia (strain ATCC BAA-887 / DSM 12427 / ZAS-2)</name>
    <dbReference type="NCBI Taxonomy" id="545694"/>
    <lineage>
        <taxon>Bacteria</taxon>
        <taxon>Pseudomonadati</taxon>
        <taxon>Spirochaetota</taxon>
        <taxon>Spirochaetia</taxon>
        <taxon>Spirochaetales</taxon>
        <taxon>Treponemataceae</taxon>
        <taxon>Treponema</taxon>
    </lineage>
</organism>
<dbReference type="Pfam" id="PF03781">
    <property type="entry name" value="FGE-sulfatase"/>
    <property type="match status" value="1"/>
</dbReference>
<keyword evidence="3" id="KW-0418">Kinase</keyword>
<dbReference type="Proteomes" id="UP000009223">
    <property type="component" value="Chromosome"/>
</dbReference>
<dbReference type="InterPro" id="IPR042095">
    <property type="entry name" value="SUMF_sf"/>
</dbReference>
<dbReference type="EC" id="2.7.11.1" evidence="3"/>
<dbReference type="STRING" id="545694.TREPR_0121"/>
<dbReference type="KEGG" id="tpi:TREPR_0121"/>
<dbReference type="OrthoDB" id="9812707at2"/>
<dbReference type="eggNOG" id="COG1262">
    <property type="taxonomic scope" value="Bacteria"/>
</dbReference>
<evidence type="ECO:0000259" key="2">
    <source>
        <dbReference type="Pfam" id="PF03781"/>
    </source>
</evidence>
<accession>F5YN82</accession>
<dbReference type="GO" id="GO:0004674">
    <property type="term" value="F:protein serine/threonine kinase activity"/>
    <property type="evidence" value="ECO:0007669"/>
    <property type="project" value="UniProtKB-EC"/>
</dbReference>
<keyword evidence="4" id="KW-1185">Reference proteome</keyword>
<dbReference type="GO" id="GO:0120147">
    <property type="term" value="F:formylglycine-generating oxidase activity"/>
    <property type="evidence" value="ECO:0007669"/>
    <property type="project" value="TreeGrafter"/>
</dbReference>
<dbReference type="InterPro" id="IPR016187">
    <property type="entry name" value="CTDL_fold"/>
</dbReference>
<dbReference type="Gene3D" id="3.90.1580.10">
    <property type="entry name" value="paralog of FGE (formylglycine-generating enzyme)"/>
    <property type="match status" value="1"/>
</dbReference>
<protein>
    <submittedName>
        <fullName evidence="3">Serine/threonine-protein kinase Pkn1</fullName>
        <ecNumber evidence="3">2.7.11.1</ecNumber>
    </submittedName>
</protein>
<feature type="domain" description="Sulfatase-modifying factor enzyme-like" evidence="2">
    <location>
        <begin position="35"/>
        <end position="273"/>
    </location>
</feature>
<dbReference type="InterPro" id="IPR051043">
    <property type="entry name" value="Sulfatase_Mod_Factor_Kinase"/>
</dbReference>
<reference evidence="3 4" key="2">
    <citation type="journal article" date="2011" name="ISME J.">
        <title>RNA-seq reveals cooperative metabolic interactions between two termite-gut spirochete species in co-culture.</title>
        <authorList>
            <person name="Rosenthal A.Z."/>
            <person name="Matson E.G."/>
            <person name="Eldar A."/>
            <person name="Leadbetter J.R."/>
        </authorList>
    </citation>
    <scope>NUCLEOTIDE SEQUENCE [LARGE SCALE GENOMIC DNA]</scope>
    <source>
        <strain evidence="4">ATCC BAA-887 / DSM 12427 / ZAS-2</strain>
    </source>
</reference>
<evidence type="ECO:0000313" key="3">
    <source>
        <dbReference type="EMBL" id="AEF86805.1"/>
    </source>
</evidence>
<name>F5YN82_TREPZ</name>
<evidence type="ECO:0000256" key="1">
    <source>
        <dbReference type="SAM" id="SignalP"/>
    </source>
</evidence>
<dbReference type="SUPFAM" id="SSF56436">
    <property type="entry name" value="C-type lectin-like"/>
    <property type="match status" value="1"/>
</dbReference>
<dbReference type="AlphaFoldDB" id="F5YN82"/>
<dbReference type="PANTHER" id="PTHR23150">
    <property type="entry name" value="SULFATASE MODIFYING FACTOR 1, 2"/>
    <property type="match status" value="1"/>
</dbReference>
<reference evidence="4" key="1">
    <citation type="submission" date="2009-12" db="EMBL/GenBank/DDBJ databases">
        <title>Complete sequence of Treponema primitia strain ZAS-2.</title>
        <authorList>
            <person name="Tetu S.G."/>
            <person name="Matson E."/>
            <person name="Ren Q."/>
            <person name="Seshadri R."/>
            <person name="Elbourne L."/>
            <person name="Hassan K.A."/>
            <person name="Durkin A."/>
            <person name="Radune D."/>
            <person name="Mohamoud Y."/>
            <person name="Shay R."/>
            <person name="Jin S."/>
            <person name="Zhang X."/>
            <person name="Lucey K."/>
            <person name="Ballor N.R."/>
            <person name="Ottesen E."/>
            <person name="Rosenthal R."/>
            <person name="Allen A."/>
            <person name="Leadbetter J.R."/>
            <person name="Paulsen I.T."/>
        </authorList>
    </citation>
    <scope>NUCLEOTIDE SEQUENCE [LARGE SCALE GENOMIC DNA]</scope>
    <source>
        <strain evidence="4">ATCC BAA-887 / DSM 12427 / ZAS-2</strain>
    </source>
</reference>
<dbReference type="EMBL" id="CP001843">
    <property type="protein sequence ID" value="AEF86805.1"/>
    <property type="molecule type" value="Genomic_DNA"/>
</dbReference>